<organism evidence="1 2">
    <name type="scientific">Mesorhabditis spiculigera</name>
    <dbReference type="NCBI Taxonomy" id="96644"/>
    <lineage>
        <taxon>Eukaryota</taxon>
        <taxon>Metazoa</taxon>
        <taxon>Ecdysozoa</taxon>
        <taxon>Nematoda</taxon>
        <taxon>Chromadorea</taxon>
        <taxon>Rhabditida</taxon>
        <taxon>Rhabditina</taxon>
        <taxon>Rhabditomorpha</taxon>
        <taxon>Rhabditoidea</taxon>
        <taxon>Rhabditidae</taxon>
        <taxon>Mesorhabditinae</taxon>
        <taxon>Mesorhabditis</taxon>
    </lineage>
</organism>
<feature type="non-terminal residue" evidence="1">
    <location>
        <position position="1"/>
    </location>
</feature>
<dbReference type="EMBL" id="CATQJA010002662">
    <property type="protein sequence ID" value="CAJ0581222.1"/>
    <property type="molecule type" value="Genomic_DNA"/>
</dbReference>
<keyword evidence="2" id="KW-1185">Reference proteome</keyword>
<name>A0AA36G6F2_9BILA</name>
<evidence type="ECO:0000313" key="1">
    <source>
        <dbReference type="EMBL" id="CAJ0581222.1"/>
    </source>
</evidence>
<sequence length="347" mass="40478">MKRKATSPFPFEHLTALARDQVYKHLDLQSRWVLRHTRKQNASKPLLSTFDGLRVNKLEMVISVGKLMLVFSTREGCFLEIEIAEPCTMRQEGCSLSISARFFRKMTFNEMHMGPEKYAKKLNMLTRMMEIAVLEWSNAPSRARPVIRNHFFGDEKLEFLDRCVQRNATWGWTHKALLTEFAAKFPVEFVDQQEIVFNVQYPGTPLPSEPEILELINEMRHYPYFTLNLYTSASGDRKKQIESVRKHIEMVFKCPPASGEKRIVQIYAFCCVRLDVPDCFKMISTMIETEYQESGRVDPPPVCMSTDHGTFLVAHNYKSASEVRHELLVRQMEFQERHGDLRQIILE</sequence>
<protein>
    <submittedName>
        <fullName evidence="1">Uncharacterized protein</fullName>
    </submittedName>
</protein>
<proteinExistence type="predicted"/>
<comment type="caution">
    <text evidence="1">The sequence shown here is derived from an EMBL/GenBank/DDBJ whole genome shotgun (WGS) entry which is preliminary data.</text>
</comment>
<evidence type="ECO:0000313" key="2">
    <source>
        <dbReference type="Proteomes" id="UP001177023"/>
    </source>
</evidence>
<dbReference type="AlphaFoldDB" id="A0AA36G6F2"/>
<accession>A0AA36G6F2</accession>
<reference evidence="1" key="1">
    <citation type="submission" date="2023-06" db="EMBL/GenBank/DDBJ databases">
        <authorList>
            <person name="Delattre M."/>
        </authorList>
    </citation>
    <scope>NUCLEOTIDE SEQUENCE</scope>
    <source>
        <strain evidence="1">AF72</strain>
    </source>
</reference>
<dbReference type="Proteomes" id="UP001177023">
    <property type="component" value="Unassembled WGS sequence"/>
</dbReference>
<gene>
    <name evidence="1" type="ORF">MSPICULIGERA_LOCUS19388</name>
</gene>